<dbReference type="GO" id="GO:0044780">
    <property type="term" value="P:bacterial-type flagellum assembly"/>
    <property type="evidence" value="ECO:0007669"/>
    <property type="project" value="InterPro"/>
</dbReference>
<dbReference type="Pfam" id="PF22638">
    <property type="entry name" value="FlgK_D1"/>
    <property type="match status" value="1"/>
</dbReference>
<dbReference type="Pfam" id="PF06429">
    <property type="entry name" value="Flg_bbr_C"/>
    <property type="match status" value="1"/>
</dbReference>
<proteinExistence type="inferred from homology"/>
<reference evidence="9" key="1">
    <citation type="submission" date="2021-03" db="EMBL/GenBank/DDBJ databases">
        <title>Sagittula salina sp. nov. strain M10.9X isolated from the marine waste.</title>
        <authorList>
            <person name="Satari L."/>
            <person name="Molina-Menor E."/>
            <person name="Vidal-Verdu A."/>
            <person name="Pascual J."/>
            <person name="Pereto J."/>
            <person name="Porcar M."/>
        </authorList>
    </citation>
    <scope>NUCLEOTIDE SEQUENCE</scope>
    <source>
        <strain evidence="9">M10.9X</strain>
    </source>
</reference>
<dbReference type="GO" id="GO:0005198">
    <property type="term" value="F:structural molecule activity"/>
    <property type="evidence" value="ECO:0007669"/>
    <property type="project" value="InterPro"/>
</dbReference>
<evidence type="ECO:0000256" key="3">
    <source>
        <dbReference type="ARBA" id="ARBA00009677"/>
    </source>
</evidence>
<comment type="caution">
    <text evidence="9">The sequence shown here is derived from an EMBL/GenBank/DDBJ whole genome shotgun (WGS) entry which is preliminary data.</text>
</comment>
<evidence type="ECO:0000256" key="2">
    <source>
        <dbReference type="ARBA" id="ARBA00004613"/>
    </source>
</evidence>
<keyword evidence="5" id="KW-0964">Secreted</keyword>
<dbReference type="RefSeq" id="WP_209361264.1">
    <property type="nucleotide sequence ID" value="NZ_JAGISH010000006.1"/>
</dbReference>
<evidence type="ECO:0000313" key="9">
    <source>
        <dbReference type="EMBL" id="MBP0483331.1"/>
    </source>
</evidence>
<evidence type="ECO:0000259" key="8">
    <source>
        <dbReference type="Pfam" id="PF22638"/>
    </source>
</evidence>
<gene>
    <name evidence="9" type="primary">flgK</name>
    <name evidence="9" type="ORF">J5474_12610</name>
</gene>
<keyword evidence="10" id="KW-1185">Reference proteome</keyword>
<keyword evidence="9" id="KW-0966">Cell projection</keyword>
<comment type="similarity">
    <text evidence="3">Belongs to the flagella basal body rod proteins family.</text>
</comment>
<feature type="domain" description="Flagellar basal-body/hook protein C-terminal" evidence="7">
    <location>
        <begin position="446"/>
        <end position="482"/>
    </location>
</feature>
<sequence>MSLSGALNTAFGGLKVNSRAANVVSTNISNATNEAYGRRELGVSALGDNGTRGGVLATGVIRHTDPVLLADRMVSDARMANSNDMHAFAKRIEDLVGESGTSGSLTDRVTAFENALLSAASNPAATQRLELVATTAQDLTTAINNLSSEVQEARQIADDSIATQVERLNAGIDRLHSINDVMIKAGVSGVETASILDERQAILNEISSIVPLRVVERARGDIALFTRGGGVLLDGPGFEVGFTPTGSIDASTTLSGGQLSGLTLNGKPVSSGSGGLFAGGSLAAQFQIRDTEAVARQAELDGIARDLIERLGPGGPDSTLGPTDAGLFTDNGVAFVATNETGLAVRIAINPLVAPASGGSWRLRDGLGAATPGEVGDSALIQGIADALGTAALPSSGALPGIARSFVHHASQFASAAVGERVRTENALSFQTAQNTTLKELELSKGVDTDHELQQLMLVEQHYTANAKVISTVDGLFERLLSI</sequence>
<dbReference type="InterPro" id="IPR010930">
    <property type="entry name" value="Flg_bb/hook_C_dom"/>
</dbReference>
<dbReference type="PANTHER" id="PTHR30033">
    <property type="entry name" value="FLAGELLAR HOOK-ASSOCIATED PROTEIN 1"/>
    <property type="match status" value="1"/>
</dbReference>
<keyword evidence="6" id="KW-0975">Bacterial flagellum</keyword>
<name>A0A940MR83_9RHOB</name>
<evidence type="ECO:0000256" key="4">
    <source>
        <dbReference type="ARBA" id="ARBA00016244"/>
    </source>
</evidence>
<evidence type="ECO:0000256" key="1">
    <source>
        <dbReference type="ARBA" id="ARBA00004365"/>
    </source>
</evidence>
<dbReference type="EMBL" id="JAGISH010000006">
    <property type="protein sequence ID" value="MBP0483331.1"/>
    <property type="molecule type" value="Genomic_DNA"/>
</dbReference>
<dbReference type="GO" id="GO:0009424">
    <property type="term" value="C:bacterial-type flagellum hook"/>
    <property type="evidence" value="ECO:0007669"/>
    <property type="project" value="InterPro"/>
</dbReference>
<evidence type="ECO:0000256" key="6">
    <source>
        <dbReference type="ARBA" id="ARBA00023143"/>
    </source>
</evidence>
<evidence type="ECO:0000313" key="10">
    <source>
        <dbReference type="Proteomes" id="UP000675940"/>
    </source>
</evidence>
<dbReference type="InterPro" id="IPR053927">
    <property type="entry name" value="FlgK_helical"/>
</dbReference>
<comment type="subcellular location">
    <subcellularLocation>
        <location evidence="1">Bacterial flagellum</location>
    </subcellularLocation>
    <subcellularLocation>
        <location evidence="2">Secreted</location>
    </subcellularLocation>
</comment>
<feature type="domain" description="Flagellar hook-associated protein FlgK helical" evidence="8">
    <location>
        <begin position="90"/>
        <end position="309"/>
    </location>
</feature>
<organism evidence="9 10">
    <name type="scientific">Sagittula salina</name>
    <dbReference type="NCBI Taxonomy" id="2820268"/>
    <lineage>
        <taxon>Bacteria</taxon>
        <taxon>Pseudomonadati</taxon>
        <taxon>Pseudomonadota</taxon>
        <taxon>Alphaproteobacteria</taxon>
        <taxon>Rhodobacterales</taxon>
        <taxon>Roseobacteraceae</taxon>
        <taxon>Sagittula</taxon>
    </lineage>
</organism>
<dbReference type="GO" id="GO:0005576">
    <property type="term" value="C:extracellular region"/>
    <property type="evidence" value="ECO:0007669"/>
    <property type="project" value="UniProtKB-SubCell"/>
</dbReference>
<evidence type="ECO:0000256" key="5">
    <source>
        <dbReference type="ARBA" id="ARBA00022525"/>
    </source>
</evidence>
<evidence type="ECO:0000259" key="7">
    <source>
        <dbReference type="Pfam" id="PF06429"/>
    </source>
</evidence>
<dbReference type="NCBIfam" id="TIGR02492">
    <property type="entry name" value="flgK_ends"/>
    <property type="match status" value="1"/>
</dbReference>
<dbReference type="PANTHER" id="PTHR30033:SF1">
    <property type="entry name" value="FLAGELLAR HOOK-ASSOCIATED PROTEIN 1"/>
    <property type="match status" value="1"/>
</dbReference>
<dbReference type="AlphaFoldDB" id="A0A940MR83"/>
<protein>
    <recommendedName>
        <fullName evidence="4">Flagellar hook-associated protein 1</fullName>
    </recommendedName>
</protein>
<dbReference type="Proteomes" id="UP000675940">
    <property type="component" value="Unassembled WGS sequence"/>
</dbReference>
<keyword evidence="9" id="KW-0969">Cilium</keyword>
<keyword evidence="9" id="KW-0282">Flagellum</keyword>
<dbReference type="InterPro" id="IPR002371">
    <property type="entry name" value="FlgK"/>
</dbReference>
<dbReference type="SUPFAM" id="SSF64518">
    <property type="entry name" value="Phase 1 flagellin"/>
    <property type="match status" value="1"/>
</dbReference>
<accession>A0A940MR83</accession>